<dbReference type="PANTHER" id="PTHR37422">
    <property type="entry name" value="TEICHURONIC ACID BIOSYNTHESIS PROTEIN TUAE"/>
    <property type="match status" value="1"/>
</dbReference>
<dbReference type="EMBL" id="JAASQP010000001">
    <property type="protein sequence ID" value="NIJ23751.1"/>
    <property type="molecule type" value="Genomic_DNA"/>
</dbReference>
<evidence type="ECO:0000313" key="8">
    <source>
        <dbReference type="EMBL" id="NIJ23751.1"/>
    </source>
</evidence>
<dbReference type="Proteomes" id="UP000788153">
    <property type="component" value="Unassembled WGS sequence"/>
</dbReference>
<name>A0ABX0U221_9SPHN</name>
<keyword evidence="2 5" id="KW-0812">Transmembrane</keyword>
<dbReference type="InterPro" id="IPR051533">
    <property type="entry name" value="WaaL-like"/>
</dbReference>
<dbReference type="PANTHER" id="PTHR37422:SF13">
    <property type="entry name" value="LIPOPOLYSACCHARIDE BIOSYNTHESIS PROTEIN PA4999-RELATED"/>
    <property type="match status" value="1"/>
</dbReference>
<evidence type="ECO:0000259" key="6">
    <source>
        <dbReference type="Pfam" id="PF04932"/>
    </source>
</evidence>
<gene>
    <name evidence="8" type="ORF">FHT01_001293</name>
</gene>
<accession>A0ABX0U221</accession>
<feature type="transmembrane region" description="Helical" evidence="5">
    <location>
        <begin position="209"/>
        <end position="237"/>
    </location>
</feature>
<dbReference type="RefSeq" id="WP_140231368.1">
    <property type="nucleotide sequence ID" value="NZ_BAAAEV010000001.1"/>
</dbReference>
<evidence type="ECO:0000256" key="5">
    <source>
        <dbReference type="SAM" id="Phobius"/>
    </source>
</evidence>
<keyword evidence="3 5" id="KW-1133">Transmembrane helix</keyword>
<dbReference type="InterPro" id="IPR045979">
    <property type="entry name" value="DUF5935"/>
</dbReference>
<comment type="subcellular location">
    <subcellularLocation>
        <location evidence="1">Membrane</location>
        <topology evidence="1">Multi-pass membrane protein</topology>
    </subcellularLocation>
</comment>
<keyword evidence="4 5" id="KW-0472">Membrane</keyword>
<dbReference type="InterPro" id="IPR017528">
    <property type="entry name" value="CHP03097O-antigen_lig-rel"/>
</dbReference>
<feature type="transmembrane region" description="Helical" evidence="5">
    <location>
        <begin position="399"/>
        <end position="426"/>
    </location>
</feature>
<feature type="transmembrane region" description="Helical" evidence="5">
    <location>
        <begin position="41"/>
        <end position="64"/>
    </location>
</feature>
<dbReference type="InterPro" id="IPR007016">
    <property type="entry name" value="O-antigen_ligase-rel_domated"/>
</dbReference>
<evidence type="ECO:0000313" key="9">
    <source>
        <dbReference type="Proteomes" id="UP000788153"/>
    </source>
</evidence>
<organism evidence="8 9">
    <name type="scientific">Sphingomonas japonica</name>
    <dbReference type="NCBI Taxonomy" id="511662"/>
    <lineage>
        <taxon>Bacteria</taxon>
        <taxon>Pseudomonadati</taxon>
        <taxon>Pseudomonadota</taxon>
        <taxon>Alphaproteobacteria</taxon>
        <taxon>Sphingomonadales</taxon>
        <taxon>Sphingomonadaceae</taxon>
        <taxon>Sphingomonas</taxon>
    </lineage>
</organism>
<evidence type="ECO:0000256" key="4">
    <source>
        <dbReference type="ARBA" id="ARBA00023136"/>
    </source>
</evidence>
<evidence type="ECO:0000259" key="7">
    <source>
        <dbReference type="Pfam" id="PF19358"/>
    </source>
</evidence>
<dbReference type="NCBIfam" id="TIGR03097">
    <property type="entry name" value="PEP_O_lig_1"/>
    <property type="match status" value="1"/>
</dbReference>
<dbReference type="Pfam" id="PF19358">
    <property type="entry name" value="DUF5935"/>
    <property type="match status" value="1"/>
</dbReference>
<keyword evidence="8" id="KW-0436">Ligase</keyword>
<protein>
    <submittedName>
        <fullName evidence="8">O-glycosylation ligase (Exosortase A-associated)</fullName>
    </submittedName>
</protein>
<feature type="domain" description="DUF5935" evidence="7">
    <location>
        <begin position="1"/>
        <end position="194"/>
    </location>
</feature>
<reference evidence="8 9" key="1">
    <citation type="submission" date="2020-03" db="EMBL/GenBank/DDBJ databases">
        <title>Genomic Encyclopedia of Type Strains, Phase IV (KMG-IV): sequencing the most valuable type-strain genomes for metagenomic binning, comparative biology and taxonomic classification.</title>
        <authorList>
            <person name="Goeker M."/>
        </authorList>
    </citation>
    <scope>NUCLEOTIDE SEQUENCE [LARGE SCALE GENOMIC DNA]</scope>
    <source>
        <strain evidence="8 9">DSM 22753</strain>
    </source>
</reference>
<proteinExistence type="predicted"/>
<evidence type="ECO:0000256" key="2">
    <source>
        <dbReference type="ARBA" id="ARBA00022692"/>
    </source>
</evidence>
<dbReference type="Pfam" id="PF04932">
    <property type="entry name" value="Wzy_C"/>
    <property type="match status" value="1"/>
</dbReference>
<evidence type="ECO:0000256" key="3">
    <source>
        <dbReference type="ARBA" id="ARBA00022989"/>
    </source>
</evidence>
<sequence>MRDLFFVAFLIAMFAAAFKRPFLLILVYAYIDIVSPQRMSYYLLNSVPISLIAVAAAVLSWAAVDDKRDVRLAWRQLLLLALLGWCAFTTGRADFPIEAAEKWGWAWKSLAFAIFLPLTLRTKLRFEAILLFIILSLGTIVIVGGLKTVFSGGAGYGELNLIVDNNSGLFESSIISAVSVGVIPIILWLMRHGTVFPPDWRVKTFGYCLIFACLLMPIGTSARTGLVCVAVLGVLMLRDVKRRLPYLIGIAAVGLVALPFLPSTFTDRMSTIKSYQADASASTRLAVWKWTLDYVQEHPLGGGFDAYRANKIAYNKVEVTGEGANQTVTFSPEVDAGRAYHSAYFEMLGEQGWIGLALWLMIHFGGVFRMELIRRRYANAPPDEAWIAPLASALQHTHLIILIGALFVGIALNPFPYMLVGVQIGFDTYVTRRRKAAGFVPIGRARKPAAAHPA</sequence>
<feature type="transmembrane region" description="Helical" evidence="5">
    <location>
        <begin position="129"/>
        <end position="150"/>
    </location>
</feature>
<feature type="transmembrane region" description="Helical" evidence="5">
    <location>
        <begin position="243"/>
        <end position="261"/>
    </location>
</feature>
<feature type="domain" description="O-antigen ligase-related" evidence="6">
    <location>
        <begin position="209"/>
        <end position="360"/>
    </location>
</feature>
<dbReference type="GO" id="GO:0016874">
    <property type="term" value="F:ligase activity"/>
    <property type="evidence" value="ECO:0007669"/>
    <property type="project" value="UniProtKB-KW"/>
</dbReference>
<feature type="transmembrane region" description="Helical" evidence="5">
    <location>
        <begin position="76"/>
        <end position="93"/>
    </location>
</feature>
<feature type="transmembrane region" description="Helical" evidence="5">
    <location>
        <begin position="352"/>
        <end position="370"/>
    </location>
</feature>
<evidence type="ECO:0000256" key="1">
    <source>
        <dbReference type="ARBA" id="ARBA00004141"/>
    </source>
</evidence>
<keyword evidence="9" id="KW-1185">Reference proteome</keyword>
<feature type="transmembrane region" description="Helical" evidence="5">
    <location>
        <begin position="105"/>
        <end position="122"/>
    </location>
</feature>
<feature type="transmembrane region" description="Helical" evidence="5">
    <location>
        <begin position="170"/>
        <end position="189"/>
    </location>
</feature>
<comment type="caution">
    <text evidence="8">The sequence shown here is derived from an EMBL/GenBank/DDBJ whole genome shotgun (WGS) entry which is preliminary data.</text>
</comment>